<dbReference type="Proteomes" id="UP000749646">
    <property type="component" value="Unassembled WGS sequence"/>
</dbReference>
<name>A0A9P6IS44_9FUNG</name>
<evidence type="ECO:0000256" key="1">
    <source>
        <dbReference type="SAM" id="MobiDB-lite"/>
    </source>
</evidence>
<sequence>MTLSKFMVDDSPSKRTRSKKRLADIKDQVDDGADETDNDQDDTASDRDRRSSVYSRSSNHGDDPDSNEDSEAYDEDSNAETSEPLISKTALMDQINEARRSVALASDALWDEGILNPPESSKSLPPRKDLTPPP</sequence>
<gene>
    <name evidence="2" type="ORF">BGZ65_012338</name>
</gene>
<feature type="compositionally biased region" description="Acidic residues" evidence="1">
    <location>
        <begin position="64"/>
        <end position="78"/>
    </location>
</feature>
<feature type="region of interest" description="Disordered" evidence="1">
    <location>
        <begin position="107"/>
        <end position="134"/>
    </location>
</feature>
<organism evidence="2 3">
    <name type="scientific">Modicella reniformis</name>
    <dbReference type="NCBI Taxonomy" id="1440133"/>
    <lineage>
        <taxon>Eukaryota</taxon>
        <taxon>Fungi</taxon>
        <taxon>Fungi incertae sedis</taxon>
        <taxon>Mucoromycota</taxon>
        <taxon>Mortierellomycotina</taxon>
        <taxon>Mortierellomycetes</taxon>
        <taxon>Mortierellales</taxon>
        <taxon>Mortierellaceae</taxon>
        <taxon>Modicella</taxon>
    </lineage>
</organism>
<evidence type="ECO:0000313" key="3">
    <source>
        <dbReference type="Proteomes" id="UP000749646"/>
    </source>
</evidence>
<comment type="caution">
    <text evidence="2">The sequence shown here is derived from an EMBL/GenBank/DDBJ whole genome shotgun (WGS) entry which is preliminary data.</text>
</comment>
<proteinExistence type="predicted"/>
<feature type="non-terminal residue" evidence="2">
    <location>
        <position position="1"/>
    </location>
</feature>
<accession>A0A9P6IS44</accession>
<feature type="region of interest" description="Disordered" evidence="1">
    <location>
        <begin position="1"/>
        <end position="90"/>
    </location>
</feature>
<feature type="compositionally biased region" description="Acidic residues" evidence="1">
    <location>
        <begin position="30"/>
        <end position="43"/>
    </location>
</feature>
<protein>
    <submittedName>
        <fullName evidence="2">Uncharacterized protein</fullName>
    </submittedName>
</protein>
<evidence type="ECO:0000313" key="2">
    <source>
        <dbReference type="EMBL" id="KAF9944257.1"/>
    </source>
</evidence>
<dbReference type="AlphaFoldDB" id="A0A9P6IS44"/>
<reference evidence="2" key="1">
    <citation type="journal article" date="2020" name="Fungal Divers.">
        <title>Resolving the Mortierellaceae phylogeny through synthesis of multi-gene phylogenetics and phylogenomics.</title>
        <authorList>
            <person name="Vandepol N."/>
            <person name="Liber J."/>
            <person name="Desiro A."/>
            <person name="Na H."/>
            <person name="Kennedy M."/>
            <person name="Barry K."/>
            <person name="Grigoriev I.V."/>
            <person name="Miller A.N."/>
            <person name="O'Donnell K."/>
            <person name="Stajich J.E."/>
            <person name="Bonito G."/>
        </authorList>
    </citation>
    <scope>NUCLEOTIDE SEQUENCE</scope>
    <source>
        <strain evidence="2">MES-2147</strain>
    </source>
</reference>
<keyword evidence="3" id="KW-1185">Reference proteome</keyword>
<dbReference type="EMBL" id="JAAAHW010008473">
    <property type="protein sequence ID" value="KAF9944257.1"/>
    <property type="molecule type" value="Genomic_DNA"/>
</dbReference>